<feature type="binding site" evidence="12">
    <location>
        <position position="563"/>
    </location>
    <ligand>
        <name>Zn(2+)</name>
        <dbReference type="ChEBI" id="CHEBI:29105"/>
        <label>1</label>
    </ligand>
</feature>
<dbReference type="OrthoDB" id="9759544at2"/>
<keyword evidence="9 12" id="KW-0238">DNA-binding</keyword>
<dbReference type="GO" id="GO:0006302">
    <property type="term" value="P:double-strand break repair"/>
    <property type="evidence" value="ECO:0007669"/>
    <property type="project" value="InterPro"/>
</dbReference>
<keyword evidence="10 12" id="KW-0413">Isomerase</keyword>
<dbReference type="Proteomes" id="UP000092605">
    <property type="component" value="Unassembled WGS sequence"/>
</dbReference>
<dbReference type="Gene3D" id="3.40.50.300">
    <property type="entry name" value="P-loop containing nucleotide triphosphate hydrolases"/>
    <property type="match status" value="2"/>
</dbReference>
<dbReference type="SUPFAM" id="SSF52540">
    <property type="entry name" value="P-loop containing nucleoside triphosphate hydrolases"/>
    <property type="match status" value="1"/>
</dbReference>
<dbReference type="GO" id="GO:0003677">
    <property type="term" value="F:DNA binding"/>
    <property type="evidence" value="ECO:0007669"/>
    <property type="project" value="UniProtKB-UniRule"/>
</dbReference>
<comment type="catalytic activity">
    <reaction evidence="11 12">
        <text>ATP + H2O = ADP + phosphate + H(+)</text>
        <dbReference type="Rhea" id="RHEA:13065"/>
        <dbReference type="ChEBI" id="CHEBI:15377"/>
        <dbReference type="ChEBI" id="CHEBI:15378"/>
        <dbReference type="ChEBI" id="CHEBI:30616"/>
        <dbReference type="ChEBI" id="CHEBI:43474"/>
        <dbReference type="ChEBI" id="CHEBI:456216"/>
        <dbReference type="EC" id="5.6.2.4"/>
    </reaction>
</comment>
<evidence type="ECO:0000256" key="6">
    <source>
        <dbReference type="ARBA" id="ARBA00022806"/>
    </source>
</evidence>
<dbReference type="HAMAP" id="MF_00983">
    <property type="entry name" value="PriA"/>
    <property type="match status" value="1"/>
</dbReference>
<evidence type="ECO:0000313" key="18">
    <source>
        <dbReference type="Proteomes" id="UP000092605"/>
    </source>
</evidence>
<dbReference type="CDD" id="cd17929">
    <property type="entry name" value="DEXHc_priA"/>
    <property type="match status" value="1"/>
</dbReference>
<dbReference type="FunFam" id="3.40.1440.60:FF:000001">
    <property type="entry name" value="Primosomal protein N"/>
    <property type="match status" value="1"/>
</dbReference>
<dbReference type="InterPro" id="IPR006935">
    <property type="entry name" value="Helicase/UvrB_N"/>
</dbReference>
<feature type="binding site" evidence="12">
    <location>
        <position position="550"/>
    </location>
    <ligand>
        <name>Zn(2+)</name>
        <dbReference type="ChEBI" id="CHEBI:29105"/>
        <label>2</label>
    </ligand>
</feature>
<comment type="similarity">
    <text evidence="12">Belongs to the helicase family. PriA subfamily.</text>
</comment>
<dbReference type="InterPro" id="IPR041236">
    <property type="entry name" value="PriA_C"/>
</dbReference>
<comment type="subunit">
    <text evidence="12">Component of the replication restart primosome.</text>
</comment>
<dbReference type="PROSITE" id="PS51192">
    <property type="entry name" value="HELICASE_ATP_BIND_1"/>
    <property type="match status" value="1"/>
</dbReference>
<dbReference type="CDD" id="cd18804">
    <property type="entry name" value="SF2_C_priA"/>
    <property type="match status" value="1"/>
</dbReference>
<comment type="catalytic activity">
    <reaction evidence="12">
        <text>Couples ATP hydrolysis with the unwinding of duplex DNA by translocating in the 3'-5' direction.</text>
        <dbReference type="EC" id="5.6.2.4"/>
    </reaction>
</comment>
<dbReference type="GO" id="GO:0016787">
    <property type="term" value="F:hydrolase activity"/>
    <property type="evidence" value="ECO:0007669"/>
    <property type="project" value="UniProtKB-KW"/>
</dbReference>
<evidence type="ECO:0000313" key="17">
    <source>
        <dbReference type="EMBL" id="SHK96568.1"/>
    </source>
</evidence>
<feature type="binding site" evidence="12">
    <location>
        <position position="532"/>
    </location>
    <ligand>
        <name>Zn(2+)</name>
        <dbReference type="ChEBI" id="CHEBI:29105"/>
        <label>2</label>
    </ligand>
</feature>
<dbReference type="SMART" id="SM00490">
    <property type="entry name" value="HELICc"/>
    <property type="match status" value="1"/>
</dbReference>
<evidence type="ECO:0000256" key="7">
    <source>
        <dbReference type="ARBA" id="ARBA00022833"/>
    </source>
</evidence>
<evidence type="ECO:0000256" key="10">
    <source>
        <dbReference type="ARBA" id="ARBA00023235"/>
    </source>
</evidence>
<evidence type="ECO:0000256" key="3">
    <source>
        <dbReference type="ARBA" id="ARBA00022723"/>
    </source>
</evidence>
<reference evidence="16 18" key="1">
    <citation type="submission" date="2016-02" db="EMBL/GenBank/DDBJ databases">
        <title>Draft genome sequence for Clostridium paradoxum JW-YL-7.</title>
        <authorList>
            <person name="Utturkar S.M."/>
            <person name="Lancaster A."/>
            <person name="Poole F.L."/>
            <person name="Adams M.W."/>
            <person name="Brown S.D."/>
        </authorList>
    </citation>
    <scope>NUCLEOTIDE SEQUENCE [LARGE SCALE GENOMIC DNA]</scope>
    <source>
        <strain evidence="16 18">JW-YL-7</strain>
    </source>
</reference>
<dbReference type="STRING" id="1121328.JWYL7_0672"/>
<evidence type="ECO:0000259" key="15">
    <source>
        <dbReference type="PROSITE" id="PS51194"/>
    </source>
</evidence>
<dbReference type="AlphaFoldDB" id="A0A150FPQ2"/>
<dbReference type="SMART" id="SM00487">
    <property type="entry name" value="DEXDc"/>
    <property type="match status" value="1"/>
</dbReference>
<keyword evidence="5 12" id="KW-0378">Hydrolase</keyword>
<dbReference type="PROSITE" id="PS51194">
    <property type="entry name" value="HELICASE_CTER"/>
    <property type="match status" value="1"/>
</dbReference>
<evidence type="ECO:0000313" key="19">
    <source>
        <dbReference type="Proteomes" id="UP000323392"/>
    </source>
</evidence>
<dbReference type="GO" id="GO:0006269">
    <property type="term" value="P:DNA replication, synthesis of primer"/>
    <property type="evidence" value="ECO:0007669"/>
    <property type="project" value="UniProtKB-KW"/>
</dbReference>
<feature type="coiled-coil region" evidence="13">
    <location>
        <begin position="191"/>
        <end position="251"/>
    </location>
</feature>
<proteinExistence type="inferred from homology"/>
<evidence type="ECO:0000256" key="12">
    <source>
        <dbReference type="HAMAP-Rule" id="MF_00983"/>
    </source>
</evidence>
<evidence type="ECO:0000256" key="9">
    <source>
        <dbReference type="ARBA" id="ARBA00023125"/>
    </source>
</evidence>
<dbReference type="Pfam" id="PF18319">
    <property type="entry name" value="Zn_ribbon_PriA"/>
    <property type="match status" value="1"/>
</dbReference>
<dbReference type="EMBL" id="LSFY01000001">
    <property type="protein sequence ID" value="KXZ39597.1"/>
    <property type="molecule type" value="Genomic_DNA"/>
</dbReference>
<dbReference type="GO" id="GO:0043138">
    <property type="term" value="F:3'-5' DNA helicase activity"/>
    <property type="evidence" value="ECO:0007669"/>
    <property type="project" value="UniProtKB-EC"/>
</dbReference>
<dbReference type="Gene3D" id="3.40.1440.60">
    <property type="entry name" value="PriA, 3(prime) DNA-binding domain"/>
    <property type="match status" value="1"/>
</dbReference>
<evidence type="ECO:0000259" key="14">
    <source>
        <dbReference type="PROSITE" id="PS51192"/>
    </source>
</evidence>
<comment type="function">
    <text evidence="12">Initiates the restart of stalled replication forks, which reloads the replicative helicase on sites other than the origin of replication. Recognizes and binds to abandoned replication forks and remodels them to uncover a helicase loading site. Promotes assembly of the primosome at these replication forks.</text>
</comment>
<evidence type="ECO:0000313" key="16">
    <source>
        <dbReference type="EMBL" id="KXZ39597.1"/>
    </source>
</evidence>
<dbReference type="Pfam" id="PF04851">
    <property type="entry name" value="ResIII"/>
    <property type="match status" value="1"/>
</dbReference>
<dbReference type="GO" id="GO:0006270">
    <property type="term" value="P:DNA replication initiation"/>
    <property type="evidence" value="ECO:0007669"/>
    <property type="project" value="TreeGrafter"/>
</dbReference>
<dbReference type="GO" id="GO:1990077">
    <property type="term" value="C:primosome complex"/>
    <property type="evidence" value="ECO:0007669"/>
    <property type="project" value="UniProtKB-UniRule"/>
</dbReference>
<dbReference type="RefSeq" id="WP_066069061.1">
    <property type="nucleotide sequence ID" value="NZ_FRBG01000008.1"/>
</dbReference>
<evidence type="ECO:0000256" key="4">
    <source>
        <dbReference type="ARBA" id="ARBA00022741"/>
    </source>
</evidence>
<evidence type="ECO:0000256" key="1">
    <source>
        <dbReference type="ARBA" id="ARBA00022515"/>
    </source>
</evidence>
<dbReference type="PATRIC" id="fig|1121328.3.peg.676"/>
<keyword evidence="13" id="KW-0175">Coiled coil</keyword>
<accession>A0A150FPQ2</accession>
<reference evidence="17 19" key="2">
    <citation type="submission" date="2016-11" db="EMBL/GenBank/DDBJ databases">
        <authorList>
            <person name="Varghese N."/>
            <person name="Submissions S."/>
        </authorList>
    </citation>
    <scope>NUCLEOTIDE SEQUENCE [LARGE SCALE GENOMIC DNA]</scope>
    <source>
        <strain evidence="17 19">DSM 7308</strain>
    </source>
</reference>
<sequence>MKKYAQVIVDNNSIYTDNFFTYEIPDDILDQIKIGHRVLVPFGKSNKPIQGFIFDILDENEEHKNTKKIIDILDEEPLLRDVDIKIIKWMKDEYLCKFIEAIDCIYPKGYRVNTYKVIHLVNNNFTYENLRFEEKKIIDEILKHKGKISLDKLKKNIKSNIDSYIKKLREKRIIQITWESKSIKNEKYVYSLRLNIQNSEVENTIQSLNKKRSFKQAQIISFLANKEKVLLDDLIKELKVTKSSIKSLQEKDLIKIEKIDYFRKIETTYKIDEKEINLNQEQIKAVNILKSNIQNESKKPFLLHGVTGSGKTEVYIKIIQEMLSLGKDSIVLVPEISLTPQTIARFKNRFNDTIALLHSRLSDGQRQDEYKRIKQGKAKIVIGARSAIFAPCKDLGIVIIDEFHESSYKSETSPKYNTIEVAKKLCEETGSILLLGSATPSIDEYYKCEIGEYNKIELKNRANNKQMPPIEVIDMKEELNNGNKSIFSRALYEAIDNNLVNKTQTILFLNRRGYANFISCRKCSYLFKCSSCDISLTYHKYKNIAKCHYCGYEVEVPKKCPSCDSLYLKEFGIGTEKIEEEIKKYFPNARVLRMDRDTTSKKGSHEDILNKFKNGQADILIGTQMISKGLDFPNVTLVGILSADMMLNFPDFKSSEKTFQIINQVAGRAGRDLLKGRVILQTYDTEHYSIRYAKNYDYLGFYNEEIKIRKIFNYKPFNSLISVVVFGKNEKSVIKNIQKIYDAVIYVLNKKGINNFQFILGPNPCPISKINNNYRWQILFKDLDIEIKLLKGIIKYICIEKRDFLLDSDVSLSIDTDPESIL</sequence>
<keyword evidence="6 12" id="KW-0347">Helicase</keyword>
<keyword evidence="8 12" id="KW-0067">ATP-binding</keyword>
<dbReference type="PANTHER" id="PTHR30580:SF0">
    <property type="entry name" value="PRIMOSOMAL PROTEIN N"/>
    <property type="match status" value="1"/>
</dbReference>
<dbReference type="InterPro" id="IPR027417">
    <property type="entry name" value="P-loop_NTPase"/>
</dbReference>
<feature type="binding site" evidence="12">
    <location>
        <position position="560"/>
    </location>
    <ligand>
        <name>Zn(2+)</name>
        <dbReference type="ChEBI" id="CHEBI:29105"/>
        <label>1</label>
    </ligand>
</feature>
<evidence type="ECO:0000256" key="8">
    <source>
        <dbReference type="ARBA" id="ARBA00022840"/>
    </source>
</evidence>
<dbReference type="Pfam" id="PF18074">
    <property type="entry name" value="PriA_C"/>
    <property type="match status" value="1"/>
</dbReference>
<dbReference type="GO" id="GO:0006310">
    <property type="term" value="P:DNA recombination"/>
    <property type="evidence" value="ECO:0007669"/>
    <property type="project" value="InterPro"/>
</dbReference>
<feature type="binding site" evidence="12">
    <location>
        <position position="520"/>
    </location>
    <ligand>
        <name>Zn(2+)</name>
        <dbReference type="ChEBI" id="CHEBI:29105"/>
        <label>1</label>
    </ligand>
</feature>
<dbReference type="Proteomes" id="UP000323392">
    <property type="component" value="Unassembled WGS sequence"/>
</dbReference>
<evidence type="ECO:0000256" key="13">
    <source>
        <dbReference type="SAM" id="Coils"/>
    </source>
</evidence>
<dbReference type="Pfam" id="PF17764">
    <property type="entry name" value="PriA_3primeBD"/>
    <property type="match status" value="1"/>
</dbReference>
<feature type="binding site" evidence="12">
    <location>
        <position position="547"/>
    </location>
    <ligand>
        <name>Zn(2+)</name>
        <dbReference type="ChEBI" id="CHEBI:29105"/>
        <label>2</label>
    </ligand>
</feature>
<dbReference type="InterPro" id="IPR041222">
    <property type="entry name" value="PriA_3primeBD"/>
</dbReference>
<evidence type="ECO:0000256" key="2">
    <source>
        <dbReference type="ARBA" id="ARBA00022705"/>
    </source>
</evidence>
<evidence type="ECO:0000256" key="11">
    <source>
        <dbReference type="ARBA" id="ARBA00048988"/>
    </source>
</evidence>
<keyword evidence="2 12" id="KW-0235">DNA replication</keyword>
<feature type="domain" description="Helicase ATP-binding" evidence="14">
    <location>
        <begin position="292"/>
        <end position="458"/>
    </location>
</feature>
<feature type="binding site" evidence="12">
    <location>
        <position position="529"/>
    </location>
    <ligand>
        <name>Zn(2+)</name>
        <dbReference type="ChEBI" id="CHEBI:29105"/>
        <label>2</label>
    </ligand>
</feature>
<evidence type="ECO:0000256" key="5">
    <source>
        <dbReference type="ARBA" id="ARBA00022801"/>
    </source>
</evidence>
<dbReference type="InterPro" id="IPR005259">
    <property type="entry name" value="PriA"/>
</dbReference>
<dbReference type="InterPro" id="IPR042115">
    <property type="entry name" value="PriA_3primeBD_sf"/>
</dbReference>
<comment type="caution">
    <text evidence="16">The sequence shown here is derived from an EMBL/GenBank/DDBJ whole genome shotgun (WGS) entry which is preliminary data.</text>
</comment>
<keyword evidence="1 12" id="KW-0639">Primosome</keyword>
<dbReference type="EMBL" id="FRBG01000008">
    <property type="protein sequence ID" value="SHK96568.1"/>
    <property type="molecule type" value="Genomic_DNA"/>
</dbReference>
<keyword evidence="19" id="KW-1185">Reference proteome</keyword>
<dbReference type="Pfam" id="PF00271">
    <property type="entry name" value="Helicase_C"/>
    <property type="match status" value="1"/>
</dbReference>
<feature type="binding site" evidence="12">
    <location>
        <position position="523"/>
    </location>
    <ligand>
        <name>Zn(2+)</name>
        <dbReference type="ChEBI" id="CHEBI:29105"/>
        <label>1</label>
    </ligand>
</feature>
<keyword evidence="7 12" id="KW-0862">Zinc</keyword>
<dbReference type="InterPro" id="IPR001650">
    <property type="entry name" value="Helicase_C-like"/>
</dbReference>
<keyword evidence="4 12" id="KW-0547">Nucleotide-binding</keyword>
<dbReference type="InterPro" id="IPR040498">
    <property type="entry name" value="PriA_CRR"/>
</dbReference>
<protein>
    <recommendedName>
        <fullName evidence="12">Replication restart protein PriA</fullName>
    </recommendedName>
    <alternativeName>
        <fullName evidence="12">ATP-dependent DNA helicase PriA</fullName>
        <ecNumber evidence="12">5.6.2.4</ecNumber>
    </alternativeName>
    <alternativeName>
        <fullName evidence="12">DNA 3'-5' helicase PriA</fullName>
    </alternativeName>
</protein>
<dbReference type="GO" id="GO:0008270">
    <property type="term" value="F:zinc ion binding"/>
    <property type="evidence" value="ECO:0007669"/>
    <property type="project" value="UniProtKB-UniRule"/>
</dbReference>
<organism evidence="16 18">
    <name type="scientific">Alkalithermobacter thermoalcaliphilus JW-YL-7 = DSM 7308</name>
    <dbReference type="NCBI Taxonomy" id="1121328"/>
    <lineage>
        <taxon>Bacteria</taxon>
        <taxon>Bacillati</taxon>
        <taxon>Bacillota</taxon>
        <taxon>Clostridia</taxon>
        <taxon>Peptostreptococcales</taxon>
        <taxon>Tepidibacteraceae</taxon>
        <taxon>Alkalithermobacter</taxon>
    </lineage>
</organism>
<dbReference type="GO" id="GO:0005524">
    <property type="term" value="F:ATP binding"/>
    <property type="evidence" value="ECO:0007669"/>
    <property type="project" value="UniProtKB-UniRule"/>
</dbReference>
<keyword evidence="3 12" id="KW-0479">Metal-binding</keyword>
<feature type="domain" description="Helicase C-terminal" evidence="15">
    <location>
        <begin position="555"/>
        <end position="720"/>
    </location>
</feature>
<dbReference type="EC" id="5.6.2.4" evidence="12"/>
<name>A0A150FPQ2_CLOPD</name>
<dbReference type="NCBIfam" id="NF004066">
    <property type="entry name" value="PRK05580.1-3"/>
    <property type="match status" value="1"/>
</dbReference>
<dbReference type="NCBIfam" id="TIGR00595">
    <property type="entry name" value="priA"/>
    <property type="match status" value="1"/>
</dbReference>
<dbReference type="PANTHER" id="PTHR30580">
    <property type="entry name" value="PRIMOSOMAL PROTEIN N"/>
    <property type="match status" value="1"/>
</dbReference>
<dbReference type="FunFam" id="3.40.50.300:FF:000489">
    <property type="entry name" value="Primosome assembly protein PriA"/>
    <property type="match status" value="1"/>
</dbReference>
<comment type="cofactor">
    <cofactor evidence="12">
        <name>Zn(2+)</name>
        <dbReference type="ChEBI" id="CHEBI:29105"/>
    </cofactor>
    <text evidence="12">Binds 2 zinc ions per subunit.</text>
</comment>
<dbReference type="InterPro" id="IPR014001">
    <property type="entry name" value="Helicase_ATP-bd"/>
</dbReference>
<gene>
    <name evidence="12" type="primary">priA</name>
    <name evidence="16" type="ORF">JWYL7_0672</name>
    <name evidence="17" type="ORF">SAMN05661008_01210</name>
</gene>